<accession>A0A8B0SHS6</accession>
<dbReference type="PRINTS" id="PR00080">
    <property type="entry name" value="SDRFAMILY"/>
</dbReference>
<dbReference type="FunFam" id="3.40.50.720:FF:000173">
    <property type="entry name" value="3-oxoacyl-[acyl-carrier protein] reductase"/>
    <property type="match status" value="1"/>
</dbReference>
<dbReference type="EMBL" id="CP072748">
    <property type="protein sequence ID" value="QTX10010.1"/>
    <property type="molecule type" value="Genomic_DNA"/>
</dbReference>
<dbReference type="PROSITE" id="PS00061">
    <property type="entry name" value="ADH_SHORT"/>
    <property type="match status" value="1"/>
</dbReference>
<dbReference type="PRINTS" id="PR00081">
    <property type="entry name" value="GDHRDH"/>
</dbReference>
<evidence type="ECO:0000313" key="3">
    <source>
        <dbReference type="EMBL" id="MBO0615225.1"/>
    </source>
</evidence>
<evidence type="ECO:0000256" key="2">
    <source>
        <dbReference type="ARBA" id="ARBA00023002"/>
    </source>
</evidence>
<dbReference type="InterPro" id="IPR036291">
    <property type="entry name" value="NAD(P)-bd_dom_sf"/>
</dbReference>
<name>A0A8B0SHS6_9GAMM</name>
<sequence>MSNSPRLAIITGAGSGIGKATAFLLAQHLQTLVLMDTDASTLADLKTQLNAEHSLLRVDTYLLDVTQEMAVNAVFGQIADKYARLDILINAVGGGTAGGPPGAKLEDMSLAQWQTLLHLNLDSIFLCCRAAVPLMKRHQYGRIVNFSSIASHGRRDKVSVAYAASKAGVDGFTRKLSREVAPYGITCNAVAPGITLTERIDEKFWQVRSDTEKHEVLESIPVGRLSTPEEQAAVAVFLASEAASYLTGQIVEVSGGI</sequence>
<dbReference type="InterPro" id="IPR002347">
    <property type="entry name" value="SDR_fam"/>
</dbReference>
<dbReference type="EMBL" id="JAFMPM010000008">
    <property type="protein sequence ID" value="MBO0615225.1"/>
    <property type="molecule type" value="Genomic_DNA"/>
</dbReference>
<keyword evidence="2" id="KW-0560">Oxidoreductase</keyword>
<evidence type="ECO:0000256" key="1">
    <source>
        <dbReference type="ARBA" id="ARBA00006484"/>
    </source>
</evidence>
<dbReference type="CDD" id="cd05233">
    <property type="entry name" value="SDR_c"/>
    <property type="match status" value="1"/>
</dbReference>
<dbReference type="AlphaFoldDB" id="A0A8B0SHS6"/>
<evidence type="ECO:0000313" key="4">
    <source>
        <dbReference type="EMBL" id="QTX10010.1"/>
    </source>
</evidence>
<dbReference type="GO" id="GO:0030497">
    <property type="term" value="P:fatty acid elongation"/>
    <property type="evidence" value="ECO:0007669"/>
    <property type="project" value="TreeGrafter"/>
</dbReference>
<keyword evidence="5" id="KW-1185">Reference proteome</keyword>
<dbReference type="InterPro" id="IPR020904">
    <property type="entry name" value="Sc_DH/Rdtase_CS"/>
</dbReference>
<dbReference type="Gene3D" id="3.40.50.720">
    <property type="entry name" value="NAD(P)-binding Rossmann-like Domain"/>
    <property type="match status" value="1"/>
</dbReference>
<dbReference type="PANTHER" id="PTHR42760">
    <property type="entry name" value="SHORT-CHAIN DEHYDROGENASES/REDUCTASES FAMILY MEMBER"/>
    <property type="match status" value="1"/>
</dbReference>
<reference evidence="3 5" key="1">
    <citation type="submission" date="2021-03" db="EMBL/GenBank/DDBJ databases">
        <title>Draft genome and methylome analysis of Thiotrix fructosivoruns ATCC 49748.</title>
        <authorList>
            <person name="Fomenkov A."/>
            <person name="Grabovich M.Y."/>
            <person name="Roberts R.J."/>
        </authorList>
    </citation>
    <scope>NUCLEOTIDE SEQUENCE [LARGE SCALE GENOMIC DNA]</scope>
    <source>
        <strain evidence="3 5">ATCC 49748</strain>
    </source>
</reference>
<dbReference type="PANTHER" id="PTHR42760:SF129">
    <property type="entry name" value="OXIDOREDUCTASE"/>
    <property type="match status" value="1"/>
</dbReference>
<protein>
    <submittedName>
        <fullName evidence="4">SDR family oxidoreductase</fullName>
    </submittedName>
</protein>
<dbReference type="SUPFAM" id="SSF51735">
    <property type="entry name" value="NAD(P)-binding Rossmann-fold domains"/>
    <property type="match status" value="1"/>
</dbReference>
<dbReference type="Pfam" id="PF13561">
    <property type="entry name" value="adh_short_C2"/>
    <property type="match status" value="1"/>
</dbReference>
<organism evidence="4">
    <name type="scientific">Thiothrix fructosivorans</name>
    <dbReference type="NCBI Taxonomy" id="111770"/>
    <lineage>
        <taxon>Bacteria</taxon>
        <taxon>Pseudomonadati</taxon>
        <taxon>Pseudomonadota</taxon>
        <taxon>Gammaproteobacteria</taxon>
        <taxon>Thiotrichales</taxon>
        <taxon>Thiotrichaceae</taxon>
        <taxon>Thiothrix</taxon>
    </lineage>
</organism>
<dbReference type="RefSeq" id="WP_207252948.1">
    <property type="nucleotide sequence ID" value="NZ_JAFMPM010000008.1"/>
</dbReference>
<reference evidence="4" key="2">
    <citation type="submission" date="2021-04" db="EMBL/GenBank/DDBJ databases">
        <title>Complete Genome and methylome analysis of Thiothrix fructosivorans ATCC 49748.</title>
        <authorList>
            <person name="Fomenkov A."/>
            <person name="Sun L."/>
            <person name="Vincze T."/>
            <person name="Grabovich M.Y."/>
            <person name="Roberts R.J."/>
        </authorList>
    </citation>
    <scope>NUCLEOTIDE SEQUENCE</scope>
    <source>
        <strain evidence="4">ATCC 49748</strain>
    </source>
</reference>
<gene>
    <name evidence="4" type="ORF">J1836_015595</name>
    <name evidence="3" type="ORF">J1836_20210</name>
</gene>
<comment type="similarity">
    <text evidence="1">Belongs to the short-chain dehydrogenases/reductases (SDR) family.</text>
</comment>
<dbReference type="Proteomes" id="UP000664466">
    <property type="component" value="Unassembled WGS sequence"/>
</dbReference>
<proteinExistence type="inferred from homology"/>
<dbReference type="GO" id="GO:0016616">
    <property type="term" value="F:oxidoreductase activity, acting on the CH-OH group of donors, NAD or NADP as acceptor"/>
    <property type="evidence" value="ECO:0007669"/>
    <property type="project" value="TreeGrafter"/>
</dbReference>
<evidence type="ECO:0000313" key="5">
    <source>
        <dbReference type="Proteomes" id="UP000664466"/>
    </source>
</evidence>